<dbReference type="AlphaFoldDB" id="A0AAE1XP49"/>
<protein>
    <submittedName>
        <fullName evidence="1">Uncharacterized protein</fullName>
    </submittedName>
</protein>
<keyword evidence="2" id="KW-1185">Reference proteome</keyword>
<accession>A0AAE1XP49</accession>
<name>A0AAE1XP49_9LAMI</name>
<proteinExistence type="predicted"/>
<gene>
    <name evidence="1" type="ORF">Salat_2613500</name>
</gene>
<comment type="caution">
    <text evidence="1">The sequence shown here is derived from an EMBL/GenBank/DDBJ whole genome shotgun (WGS) entry which is preliminary data.</text>
</comment>
<dbReference type="Proteomes" id="UP001293254">
    <property type="component" value="Unassembled WGS sequence"/>
</dbReference>
<organism evidence="1 2">
    <name type="scientific">Sesamum alatum</name>
    <dbReference type="NCBI Taxonomy" id="300844"/>
    <lineage>
        <taxon>Eukaryota</taxon>
        <taxon>Viridiplantae</taxon>
        <taxon>Streptophyta</taxon>
        <taxon>Embryophyta</taxon>
        <taxon>Tracheophyta</taxon>
        <taxon>Spermatophyta</taxon>
        <taxon>Magnoliopsida</taxon>
        <taxon>eudicotyledons</taxon>
        <taxon>Gunneridae</taxon>
        <taxon>Pentapetalae</taxon>
        <taxon>asterids</taxon>
        <taxon>lamiids</taxon>
        <taxon>Lamiales</taxon>
        <taxon>Pedaliaceae</taxon>
        <taxon>Sesamum</taxon>
    </lineage>
</organism>
<reference evidence="1" key="1">
    <citation type="submission" date="2020-06" db="EMBL/GenBank/DDBJ databases">
        <authorList>
            <person name="Li T."/>
            <person name="Hu X."/>
            <person name="Zhang T."/>
            <person name="Song X."/>
            <person name="Zhang H."/>
            <person name="Dai N."/>
            <person name="Sheng W."/>
            <person name="Hou X."/>
            <person name="Wei L."/>
        </authorList>
    </citation>
    <scope>NUCLEOTIDE SEQUENCE</scope>
    <source>
        <strain evidence="1">3651</strain>
        <tissue evidence="1">Leaf</tissue>
    </source>
</reference>
<evidence type="ECO:0000313" key="2">
    <source>
        <dbReference type="Proteomes" id="UP001293254"/>
    </source>
</evidence>
<evidence type="ECO:0000313" key="1">
    <source>
        <dbReference type="EMBL" id="KAK4415064.1"/>
    </source>
</evidence>
<sequence length="101" mass="11348">MVVIRRSKILLANGHHRDRKYLSRTAKCLIGNTSAIANGSVGNVNYHTANEGVGHAHDNDSSSHFRRQIYATRRHRSVFESMTLTVSSAAFLDIDRMTNQH</sequence>
<reference evidence="1" key="2">
    <citation type="journal article" date="2024" name="Plant">
        <title>Genomic evolution and insights into agronomic trait innovations of Sesamum species.</title>
        <authorList>
            <person name="Miao H."/>
            <person name="Wang L."/>
            <person name="Qu L."/>
            <person name="Liu H."/>
            <person name="Sun Y."/>
            <person name="Le M."/>
            <person name="Wang Q."/>
            <person name="Wei S."/>
            <person name="Zheng Y."/>
            <person name="Lin W."/>
            <person name="Duan Y."/>
            <person name="Cao H."/>
            <person name="Xiong S."/>
            <person name="Wang X."/>
            <person name="Wei L."/>
            <person name="Li C."/>
            <person name="Ma Q."/>
            <person name="Ju M."/>
            <person name="Zhao R."/>
            <person name="Li G."/>
            <person name="Mu C."/>
            <person name="Tian Q."/>
            <person name="Mei H."/>
            <person name="Zhang T."/>
            <person name="Gao T."/>
            <person name="Zhang H."/>
        </authorList>
    </citation>
    <scope>NUCLEOTIDE SEQUENCE</scope>
    <source>
        <strain evidence="1">3651</strain>
    </source>
</reference>
<dbReference type="EMBL" id="JACGWO010000011">
    <property type="protein sequence ID" value="KAK4415064.1"/>
    <property type="molecule type" value="Genomic_DNA"/>
</dbReference>